<dbReference type="GO" id="GO:0004190">
    <property type="term" value="F:aspartic-type endopeptidase activity"/>
    <property type="evidence" value="ECO:0007669"/>
    <property type="project" value="UniProtKB-KW"/>
</dbReference>
<keyword evidence="6" id="KW-1185">Reference proteome</keyword>
<evidence type="ECO:0000256" key="2">
    <source>
        <dbReference type="ARBA" id="ARBA00022801"/>
    </source>
</evidence>
<keyword evidence="2" id="KW-0378">Hydrolase</keyword>
<proteinExistence type="predicted"/>
<accession>A0A9Q3GQE0</accession>
<dbReference type="AlphaFoldDB" id="A0A9Q3GQE0"/>
<name>A0A9Q3GQE0_9BASI</name>
<evidence type="ECO:0000256" key="1">
    <source>
        <dbReference type="ARBA" id="ARBA00022750"/>
    </source>
</evidence>
<dbReference type="OrthoDB" id="2506366at2759"/>
<dbReference type="InterPro" id="IPR001995">
    <property type="entry name" value="Peptidase_A2_cat"/>
</dbReference>
<evidence type="ECO:0000313" key="6">
    <source>
        <dbReference type="Proteomes" id="UP000765509"/>
    </source>
</evidence>
<protein>
    <recommendedName>
        <fullName evidence="4">Peptidase A2 domain-containing protein</fullName>
    </recommendedName>
</protein>
<dbReference type="InterPro" id="IPR001969">
    <property type="entry name" value="Aspartic_peptidase_AS"/>
</dbReference>
<dbReference type="InterPro" id="IPR021109">
    <property type="entry name" value="Peptidase_aspartic_dom_sf"/>
</dbReference>
<dbReference type="GO" id="GO:0006508">
    <property type="term" value="P:proteolysis"/>
    <property type="evidence" value="ECO:0007669"/>
    <property type="project" value="InterPro"/>
</dbReference>
<reference evidence="5" key="1">
    <citation type="submission" date="2021-03" db="EMBL/GenBank/DDBJ databases">
        <title>Draft genome sequence of rust myrtle Austropuccinia psidii MF-1, a brazilian biotype.</title>
        <authorList>
            <person name="Quecine M.C."/>
            <person name="Pachon D.M.R."/>
            <person name="Bonatelli M.L."/>
            <person name="Correr F.H."/>
            <person name="Franceschini L.M."/>
            <person name="Leite T.F."/>
            <person name="Margarido G.R.A."/>
            <person name="Almeida C.A."/>
            <person name="Ferrarezi J.A."/>
            <person name="Labate C.A."/>
        </authorList>
    </citation>
    <scope>NUCLEOTIDE SEQUENCE</scope>
    <source>
        <strain evidence="5">MF-1</strain>
    </source>
</reference>
<feature type="region of interest" description="Disordered" evidence="3">
    <location>
        <begin position="165"/>
        <end position="186"/>
    </location>
</feature>
<dbReference type="PROSITE" id="PS50175">
    <property type="entry name" value="ASP_PROT_RETROV"/>
    <property type="match status" value="1"/>
</dbReference>
<comment type="caution">
    <text evidence="5">The sequence shown here is derived from an EMBL/GenBank/DDBJ whole genome shotgun (WGS) entry which is preliminary data.</text>
</comment>
<feature type="domain" description="Peptidase A2" evidence="4">
    <location>
        <begin position="24"/>
        <end position="61"/>
    </location>
</feature>
<dbReference type="Gene3D" id="2.40.70.10">
    <property type="entry name" value="Acid Proteases"/>
    <property type="match status" value="1"/>
</dbReference>
<dbReference type="EMBL" id="AVOT02004043">
    <property type="protein sequence ID" value="MBW0475269.1"/>
    <property type="molecule type" value="Genomic_DNA"/>
</dbReference>
<evidence type="ECO:0000256" key="3">
    <source>
        <dbReference type="SAM" id="MobiDB-lite"/>
    </source>
</evidence>
<gene>
    <name evidence="5" type="ORF">O181_014984</name>
</gene>
<keyword evidence="1" id="KW-0064">Aspartyl protease</keyword>
<dbReference type="Pfam" id="PF00077">
    <property type="entry name" value="RVP"/>
    <property type="match status" value="1"/>
</dbReference>
<dbReference type="PROSITE" id="PS00141">
    <property type="entry name" value="ASP_PROTEASE"/>
    <property type="match status" value="1"/>
</dbReference>
<sequence>MPRLHHACPLGFVEVSIRREEYPTIALVDTGSEISIIPGEIPTKTSLTSRKLNMNLRGIGGNTASLVGLSGFNPITMITGEEKEIHLFIAKGAVHTILGRKGLEDNNVKLESSYKQGKIFRYPEEDERLLCLPICNPQVMGWQVSQPRGMDLCASSEIGKCSINQAESSKRKETEETESQSSARMKKKSLGLNKITFSAIFDAKGY</sequence>
<evidence type="ECO:0000259" key="4">
    <source>
        <dbReference type="PROSITE" id="PS50175"/>
    </source>
</evidence>
<organism evidence="5 6">
    <name type="scientific">Austropuccinia psidii MF-1</name>
    <dbReference type="NCBI Taxonomy" id="1389203"/>
    <lineage>
        <taxon>Eukaryota</taxon>
        <taxon>Fungi</taxon>
        <taxon>Dikarya</taxon>
        <taxon>Basidiomycota</taxon>
        <taxon>Pucciniomycotina</taxon>
        <taxon>Pucciniomycetes</taxon>
        <taxon>Pucciniales</taxon>
        <taxon>Sphaerophragmiaceae</taxon>
        <taxon>Austropuccinia</taxon>
    </lineage>
</organism>
<dbReference type="SUPFAM" id="SSF50630">
    <property type="entry name" value="Acid proteases"/>
    <property type="match status" value="1"/>
</dbReference>
<dbReference type="Proteomes" id="UP000765509">
    <property type="component" value="Unassembled WGS sequence"/>
</dbReference>
<dbReference type="InterPro" id="IPR018061">
    <property type="entry name" value="Retropepsins"/>
</dbReference>
<keyword evidence="1" id="KW-0645">Protease</keyword>
<evidence type="ECO:0000313" key="5">
    <source>
        <dbReference type="EMBL" id="MBW0475269.1"/>
    </source>
</evidence>